<dbReference type="Proteomes" id="UP000823561">
    <property type="component" value="Chromosome 5"/>
</dbReference>
<proteinExistence type="predicted"/>
<evidence type="ECO:0000313" key="2">
    <source>
        <dbReference type="Proteomes" id="UP000823561"/>
    </source>
</evidence>
<reference evidence="1" key="1">
    <citation type="submission" date="2020-10" db="EMBL/GenBank/DDBJ databases">
        <title>Chromosome-scale genome assembly of the Allis shad, Alosa alosa.</title>
        <authorList>
            <person name="Margot Z."/>
            <person name="Christophe K."/>
            <person name="Cabau C."/>
            <person name="Louis A."/>
            <person name="Berthelot C."/>
            <person name="Parey E."/>
            <person name="Roest Crollius H."/>
            <person name="Montfort J."/>
            <person name="Robinson-Rechavi M."/>
            <person name="Bucao C."/>
            <person name="Bouchez O."/>
            <person name="Gislard M."/>
            <person name="Lluch J."/>
            <person name="Milhes M."/>
            <person name="Lampietro C."/>
            <person name="Lopez Roques C."/>
            <person name="Donnadieu C."/>
            <person name="Braasch I."/>
            <person name="Desvignes T."/>
            <person name="Postlethwait J."/>
            <person name="Bobe J."/>
            <person name="Guiguen Y."/>
        </authorList>
    </citation>
    <scope>NUCLEOTIDE SEQUENCE</scope>
    <source>
        <strain evidence="1">M-15738</strain>
        <tissue evidence="1">Blood</tissue>
    </source>
</reference>
<comment type="caution">
    <text evidence="1">The sequence shown here is derived from an EMBL/GenBank/DDBJ whole genome shotgun (WGS) entry which is preliminary data.</text>
</comment>
<sequence>LKYVYNIPLVYALQSLFQHHIRNSWTYKSLIWGLIMSSAAVWEMETSRYPSVSAGMRVSVIYSWAETPARTQPGISTERHWEFLGACL</sequence>
<accession>A0AAV6H137</accession>
<dbReference type="AlphaFoldDB" id="A0AAV6H137"/>
<evidence type="ECO:0000313" key="1">
    <source>
        <dbReference type="EMBL" id="KAG5280769.1"/>
    </source>
</evidence>
<protein>
    <submittedName>
        <fullName evidence="1">Uncharacterized protein</fullName>
    </submittedName>
</protein>
<name>A0AAV6H137_9TELE</name>
<dbReference type="EMBL" id="JADWDJ010000005">
    <property type="protein sequence ID" value="KAG5280769.1"/>
    <property type="molecule type" value="Genomic_DNA"/>
</dbReference>
<organism evidence="1 2">
    <name type="scientific">Alosa alosa</name>
    <name type="common">allis shad</name>
    <dbReference type="NCBI Taxonomy" id="278164"/>
    <lineage>
        <taxon>Eukaryota</taxon>
        <taxon>Metazoa</taxon>
        <taxon>Chordata</taxon>
        <taxon>Craniata</taxon>
        <taxon>Vertebrata</taxon>
        <taxon>Euteleostomi</taxon>
        <taxon>Actinopterygii</taxon>
        <taxon>Neopterygii</taxon>
        <taxon>Teleostei</taxon>
        <taxon>Clupei</taxon>
        <taxon>Clupeiformes</taxon>
        <taxon>Clupeoidei</taxon>
        <taxon>Clupeidae</taxon>
        <taxon>Alosa</taxon>
    </lineage>
</organism>
<feature type="non-terminal residue" evidence="1">
    <location>
        <position position="1"/>
    </location>
</feature>
<gene>
    <name evidence="1" type="ORF">AALO_G00063830</name>
</gene>
<keyword evidence="2" id="KW-1185">Reference proteome</keyword>